<organism evidence="7 8">
    <name type="scientific">Candidatus Flavonifractor intestinipullorum</name>
    <dbReference type="NCBI Taxonomy" id="2838587"/>
    <lineage>
        <taxon>Bacteria</taxon>
        <taxon>Bacillati</taxon>
        <taxon>Bacillota</taxon>
        <taxon>Clostridia</taxon>
        <taxon>Eubacteriales</taxon>
        <taxon>Oscillospiraceae</taxon>
        <taxon>Flavonifractor</taxon>
    </lineage>
</organism>
<evidence type="ECO:0000256" key="4">
    <source>
        <dbReference type="ARBA" id="ARBA00022741"/>
    </source>
</evidence>
<evidence type="ECO:0000313" key="8">
    <source>
        <dbReference type="Proteomes" id="UP000824208"/>
    </source>
</evidence>
<dbReference type="NCBIfam" id="TIGR03905">
    <property type="entry name" value="TIGR03905_4_Cys"/>
    <property type="match status" value="1"/>
</dbReference>
<reference evidence="7" key="1">
    <citation type="journal article" date="2021" name="PeerJ">
        <title>Extensive microbial diversity within the chicken gut microbiome revealed by metagenomics and culture.</title>
        <authorList>
            <person name="Gilroy R."/>
            <person name="Ravi A."/>
            <person name="Getino M."/>
            <person name="Pursley I."/>
            <person name="Horton D.L."/>
            <person name="Alikhan N.F."/>
            <person name="Baker D."/>
            <person name="Gharbi K."/>
            <person name="Hall N."/>
            <person name="Watson M."/>
            <person name="Adriaenssens E.M."/>
            <person name="Foster-Nyarko E."/>
            <person name="Jarju S."/>
            <person name="Secka A."/>
            <person name="Antonio M."/>
            <person name="Oren A."/>
            <person name="Chaudhuri R.R."/>
            <person name="La Ragione R."/>
            <person name="Hildebrand F."/>
            <person name="Pallen M.J."/>
        </authorList>
    </citation>
    <scope>NUCLEOTIDE SEQUENCE</scope>
    <source>
        <strain evidence="7">CHK189-11263</strain>
    </source>
</reference>
<reference evidence="7" key="2">
    <citation type="submission" date="2021-04" db="EMBL/GenBank/DDBJ databases">
        <authorList>
            <person name="Gilroy R."/>
        </authorList>
    </citation>
    <scope>NUCLEOTIDE SEQUENCE</scope>
    <source>
        <strain evidence="7">CHK189-11263</strain>
    </source>
</reference>
<evidence type="ECO:0000259" key="6">
    <source>
        <dbReference type="Pfam" id="PF12637"/>
    </source>
</evidence>
<dbReference type="InterPro" id="IPR024434">
    <property type="entry name" value="TSCPD_dom"/>
</dbReference>
<dbReference type="EMBL" id="DWYC01000002">
    <property type="protein sequence ID" value="HJB55956.1"/>
    <property type="molecule type" value="Genomic_DNA"/>
</dbReference>
<evidence type="ECO:0000256" key="1">
    <source>
        <dbReference type="ARBA" id="ARBA00007405"/>
    </source>
</evidence>
<accession>A0A9D2M875</accession>
<feature type="domain" description="TSCPD" evidence="6">
    <location>
        <begin position="7"/>
        <end position="79"/>
    </location>
</feature>
<comment type="catalytic activity">
    <reaction evidence="5">
        <text>a 2'-deoxyribonucleoside 5'-diphosphate + [thioredoxin]-disulfide + H2O = a ribonucleoside 5'-diphosphate + [thioredoxin]-dithiol</text>
        <dbReference type="Rhea" id="RHEA:23252"/>
        <dbReference type="Rhea" id="RHEA-COMP:10698"/>
        <dbReference type="Rhea" id="RHEA-COMP:10700"/>
        <dbReference type="ChEBI" id="CHEBI:15377"/>
        <dbReference type="ChEBI" id="CHEBI:29950"/>
        <dbReference type="ChEBI" id="CHEBI:50058"/>
        <dbReference type="ChEBI" id="CHEBI:57930"/>
        <dbReference type="ChEBI" id="CHEBI:73316"/>
        <dbReference type="EC" id="1.17.4.1"/>
    </reaction>
</comment>
<evidence type="ECO:0000256" key="3">
    <source>
        <dbReference type="ARBA" id="ARBA00022634"/>
    </source>
</evidence>
<dbReference type="GO" id="GO:0000166">
    <property type="term" value="F:nucleotide binding"/>
    <property type="evidence" value="ECO:0007669"/>
    <property type="project" value="UniProtKB-KW"/>
</dbReference>
<sequence length="82" mass="8666">MLIDYQPHGVCSRRIQVDVEDGVIQDVAFTGGCNGNLKGISSLVKGMKVEDAIQRLSGICCGTKGTSCPDQLSRALCQALPV</sequence>
<keyword evidence="3" id="KW-0237">DNA synthesis</keyword>
<gene>
    <name evidence="7" type="ORF">H9714_00195</name>
</gene>
<evidence type="ECO:0000256" key="5">
    <source>
        <dbReference type="ARBA" id="ARBA00047754"/>
    </source>
</evidence>
<evidence type="ECO:0000313" key="7">
    <source>
        <dbReference type="EMBL" id="HJB55956.1"/>
    </source>
</evidence>
<proteinExistence type="inferred from homology"/>
<dbReference type="InterPro" id="IPR023806">
    <property type="entry name" value="CHP03905"/>
</dbReference>
<comment type="caution">
    <text evidence="7">The sequence shown here is derived from an EMBL/GenBank/DDBJ whole genome shotgun (WGS) entry which is preliminary data.</text>
</comment>
<dbReference type="AlphaFoldDB" id="A0A9D2M875"/>
<dbReference type="EC" id="1.17.4.1" evidence="2"/>
<comment type="similarity">
    <text evidence="1">Belongs to the ribonucleoside diphosphate reductase class-2 family.</text>
</comment>
<evidence type="ECO:0000256" key="2">
    <source>
        <dbReference type="ARBA" id="ARBA00012274"/>
    </source>
</evidence>
<dbReference type="GO" id="GO:0004748">
    <property type="term" value="F:ribonucleoside-diphosphate reductase activity, thioredoxin disulfide as acceptor"/>
    <property type="evidence" value="ECO:0007669"/>
    <property type="project" value="UniProtKB-EC"/>
</dbReference>
<dbReference type="GO" id="GO:0071897">
    <property type="term" value="P:DNA biosynthetic process"/>
    <property type="evidence" value="ECO:0007669"/>
    <property type="project" value="UniProtKB-KW"/>
</dbReference>
<protein>
    <recommendedName>
        <fullName evidence="2">ribonucleoside-diphosphate reductase</fullName>
        <ecNumber evidence="2">1.17.4.1</ecNumber>
    </recommendedName>
</protein>
<keyword evidence="4" id="KW-0547">Nucleotide-binding</keyword>
<dbReference type="Proteomes" id="UP000824208">
    <property type="component" value="Unassembled WGS sequence"/>
</dbReference>
<dbReference type="Pfam" id="PF12637">
    <property type="entry name" value="TSCPD"/>
    <property type="match status" value="1"/>
</dbReference>
<name>A0A9D2M875_9FIRM</name>